<gene>
    <name evidence="2" type="ORF">BW731_01360</name>
</gene>
<name>A0A1V4DEL5_9ENTE</name>
<organism evidence="2 3">
    <name type="scientific">Vagococcus martis</name>
    <dbReference type="NCBI Taxonomy" id="1768210"/>
    <lineage>
        <taxon>Bacteria</taxon>
        <taxon>Bacillati</taxon>
        <taxon>Bacillota</taxon>
        <taxon>Bacilli</taxon>
        <taxon>Lactobacillales</taxon>
        <taxon>Enterococcaceae</taxon>
        <taxon>Vagococcus</taxon>
    </lineage>
</organism>
<feature type="signal peptide" evidence="1">
    <location>
        <begin position="1"/>
        <end position="19"/>
    </location>
</feature>
<evidence type="ECO:0000256" key="1">
    <source>
        <dbReference type="SAM" id="SignalP"/>
    </source>
</evidence>
<dbReference type="EMBL" id="MVAB01000001">
    <property type="protein sequence ID" value="OPF86942.1"/>
    <property type="molecule type" value="Genomic_DNA"/>
</dbReference>
<protein>
    <recommendedName>
        <fullName evidence="4">Lipoprotein</fullName>
    </recommendedName>
</protein>
<evidence type="ECO:0000313" key="3">
    <source>
        <dbReference type="Proteomes" id="UP000189970"/>
    </source>
</evidence>
<evidence type="ECO:0000313" key="2">
    <source>
        <dbReference type="EMBL" id="OPF86942.1"/>
    </source>
</evidence>
<proteinExistence type="predicted"/>
<accession>A0A1V4DEL5</accession>
<keyword evidence="3" id="KW-1185">Reference proteome</keyword>
<evidence type="ECO:0008006" key="4">
    <source>
        <dbReference type="Google" id="ProtNLM"/>
    </source>
</evidence>
<dbReference type="AlphaFoldDB" id="A0A1V4DEL5"/>
<comment type="caution">
    <text evidence="2">The sequence shown here is derived from an EMBL/GenBank/DDBJ whole genome shotgun (WGS) entry which is preliminary data.</text>
</comment>
<sequence length="180" mass="21170">MKIRLMLIPLLSLFIVLTACNSKSEKEVSEDAGTKLEVKLTDDEYIEKLLTLFEDEKLLINYNENFVATEDMLNQEHYEKAKKIIEFDIQPETGNEEEGIYFPPNEMRTGKIIMFDNHSDMTKFKDETSELLLIDSLGVNTNEIYPILYFNEERNIVLVLNKFIPDTYIKKYKTIFYEVN</sequence>
<dbReference type="Proteomes" id="UP000189970">
    <property type="component" value="Unassembled WGS sequence"/>
</dbReference>
<feature type="chain" id="PRO_5038639679" description="Lipoprotein" evidence="1">
    <location>
        <begin position="20"/>
        <end position="180"/>
    </location>
</feature>
<dbReference type="PROSITE" id="PS51257">
    <property type="entry name" value="PROKAR_LIPOPROTEIN"/>
    <property type="match status" value="1"/>
</dbReference>
<keyword evidence="1" id="KW-0732">Signal</keyword>
<dbReference type="RefSeq" id="WP_079345064.1">
    <property type="nucleotide sequence ID" value="NZ_MVAB01000001.1"/>
</dbReference>
<reference evidence="2 3" key="1">
    <citation type="submission" date="2017-02" db="EMBL/GenBank/DDBJ databases">
        <title>Vagococcus cremeus sp. nov., isolated from the small intestine of a marten, Martes flavigula.</title>
        <authorList>
            <person name="Tak E.J."/>
            <person name="Bae J.-W."/>
        </authorList>
    </citation>
    <scope>NUCLEOTIDE SEQUENCE [LARGE SCALE GENOMIC DNA]</scope>
    <source>
        <strain evidence="2 3">D7T301</strain>
    </source>
</reference>